<name>A0A8H6XS82_9AGAR</name>
<reference evidence="2" key="1">
    <citation type="submission" date="2020-05" db="EMBL/GenBank/DDBJ databases">
        <title>Mycena genomes resolve the evolution of fungal bioluminescence.</title>
        <authorList>
            <person name="Tsai I.J."/>
        </authorList>
    </citation>
    <scope>NUCLEOTIDE SEQUENCE</scope>
    <source>
        <strain evidence="2">CCC161011</strain>
    </source>
</reference>
<dbReference type="EMBL" id="JACAZI010000013">
    <property type="protein sequence ID" value="KAF7345365.1"/>
    <property type="molecule type" value="Genomic_DNA"/>
</dbReference>
<evidence type="ECO:0008006" key="4">
    <source>
        <dbReference type="Google" id="ProtNLM"/>
    </source>
</evidence>
<gene>
    <name evidence="2" type="ORF">MVEN_01554400</name>
</gene>
<evidence type="ECO:0000313" key="3">
    <source>
        <dbReference type="Proteomes" id="UP000620124"/>
    </source>
</evidence>
<sequence>MLNMTIDDASPLIQYQPDRAWTQNVSNEAYYNGHTSTYTQNAFATFKFWGTSIIVKGLKNPSHGNYTVELDGSPHQFNGYIPHSDEWRSIIYNSSVLEPGPHTLTITNDDWWTLDIDSITWFCDVGGTNATNSSLWETTVDDGEGAFSWFPHGSWSVLPSNLSMFSQGTGHSTSQVDASVNFTFSGNFHQVFVSPPNRPAQYFNASRNIFYPKVLLYFGDGFGPGNNTVTLKNEGSGLFQVDHAIVYAANTPTTPTSTTHTLSVVPPTRSVTPSSATPVIPADLPIHRGLSAGVIAAITLTTLLFVCLIAFVLFLLQRNKTLWSRLQGGYKVQSQFDIGTPPNGSVSPMPFTAAPLPMRSKANLQRDNDDYEAQPLNRAFTMESHLTASTLVADAGSNATRAGRPFSLKALRLASRWGPNTPTSSQTNLSDTPFMRHSASSRRFTLSPTTRHLSRSPSVRHLLQEDSQYYDPHAAAVAGLEEVPEGSIEEVLRHPIRRNEPSTYNHWQTGLP</sequence>
<keyword evidence="1" id="KW-0472">Membrane</keyword>
<evidence type="ECO:0000256" key="1">
    <source>
        <dbReference type="SAM" id="Phobius"/>
    </source>
</evidence>
<keyword evidence="1" id="KW-1133">Transmembrane helix</keyword>
<keyword evidence="3" id="KW-1185">Reference proteome</keyword>
<dbReference type="Gene3D" id="2.60.120.260">
    <property type="entry name" value="Galactose-binding domain-like"/>
    <property type="match status" value="1"/>
</dbReference>
<keyword evidence="1" id="KW-0812">Transmembrane</keyword>
<dbReference type="OrthoDB" id="2576082at2759"/>
<comment type="caution">
    <text evidence="2">The sequence shown here is derived from an EMBL/GenBank/DDBJ whole genome shotgun (WGS) entry which is preliminary data.</text>
</comment>
<evidence type="ECO:0000313" key="2">
    <source>
        <dbReference type="EMBL" id="KAF7345365.1"/>
    </source>
</evidence>
<proteinExistence type="predicted"/>
<dbReference type="AlphaFoldDB" id="A0A8H6XS82"/>
<protein>
    <recommendedName>
        <fullName evidence="4">Transmembrane protein</fullName>
    </recommendedName>
</protein>
<dbReference type="Proteomes" id="UP000620124">
    <property type="component" value="Unassembled WGS sequence"/>
</dbReference>
<organism evidence="2 3">
    <name type="scientific">Mycena venus</name>
    <dbReference type="NCBI Taxonomy" id="2733690"/>
    <lineage>
        <taxon>Eukaryota</taxon>
        <taxon>Fungi</taxon>
        <taxon>Dikarya</taxon>
        <taxon>Basidiomycota</taxon>
        <taxon>Agaricomycotina</taxon>
        <taxon>Agaricomycetes</taxon>
        <taxon>Agaricomycetidae</taxon>
        <taxon>Agaricales</taxon>
        <taxon>Marasmiineae</taxon>
        <taxon>Mycenaceae</taxon>
        <taxon>Mycena</taxon>
    </lineage>
</organism>
<feature type="transmembrane region" description="Helical" evidence="1">
    <location>
        <begin position="290"/>
        <end position="316"/>
    </location>
</feature>
<accession>A0A8H6XS82</accession>